<dbReference type="GO" id="GO:0005886">
    <property type="term" value="C:plasma membrane"/>
    <property type="evidence" value="ECO:0007669"/>
    <property type="project" value="UniProtKB-SubCell"/>
</dbReference>
<organism evidence="10">
    <name type="scientific">gut metagenome</name>
    <dbReference type="NCBI Taxonomy" id="749906"/>
    <lineage>
        <taxon>unclassified sequences</taxon>
        <taxon>metagenomes</taxon>
        <taxon>organismal metagenomes</taxon>
    </lineage>
</organism>
<feature type="transmembrane region" description="Helical" evidence="7">
    <location>
        <begin position="255"/>
        <end position="279"/>
    </location>
</feature>
<feature type="domain" description="Phage shock protein PspC N-terminal" evidence="8">
    <location>
        <begin position="118"/>
        <end position="173"/>
    </location>
</feature>
<feature type="domain" description="PspC-related transmembrane region" evidence="9">
    <location>
        <begin position="218"/>
        <end position="354"/>
    </location>
</feature>
<evidence type="ECO:0000256" key="7">
    <source>
        <dbReference type="SAM" id="Phobius"/>
    </source>
</evidence>
<feature type="transmembrane region" description="Helical" evidence="7">
    <location>
        <begin position="148"/>
        <end position="171"/>
    </location>
</feature>
<evidence type="ECO:0000256" key="4">
    <source>
        <dbReference type="ARBA" id="ARBA00022989"/>
    </source>
</evidence>
<evidence type="ECO:0000259" key="8">
    <source>
        <dbReference type="Pfam" id="PF04024"/>
    </source>
</evidence>
<evidence type="ECO:0000256" key="2">
    <source>
        <dbReference type="ARBA" id="ARBA00022475"/>
    </source>
</evidence>
<comment type="caution">
    <text evidence="10">The sequence shown here is derived from an EMBL/GenBank/DDBJ whole genome shotgun (WGS) entry which is preliminary data.</text>
</comment>
<evidence type="ECO:0000256" key="3">
    <source>
        <dbReference type="ARBA" id="ARBA00022692"/>
    </source>
</evidence>
<evidence type="ECO:0000256" key="5">
    <source>
        <dbReference type="ARBA" id="ARBA00023136"/>
    </source>
</evidence>
<dbReference type="InterPro" id="IPR054321">
    <property type="entry name" value="PspC-rel_TM"/>
</dbReference>
<feature type="compositionally biased region" description="Polar residues" evidence="6">
    <location>
        <begin position="92"/>
        <end position="107"/>
    </location>
</feature>
<proteinExistence type="predicted"/>
<dbReference type="InterPro" id="IPR052027">
    <property type="entry name" value="PspC"/>
</dbReference>
<dbReference type="EMBL" id="AMCI01005388">
    <property type="protein sequence ID" value="EJW96235.1"/>
    <property type="molecule type" value="Genomic_DNA"/>
</dbReference>
<dbReference type="Pfam" id="PF22571">
    <property type="entry name" value="LiaI-LiaF-TM_PspC"/>
    <property type="match status" value="1"/>
</dbReference>
<dbReference type="PANTHER" id="PTHR33885:SF3">
    <property type="entry name" value="PHAGE SHOCK PROTEIN C"/>
    <property type="match status" value="1"/>
</dbReference>
<feature type="region of interest" description="Disordered" evidence="6">
    <location>
        <begin position="82"/>
        <end position="107"/>
    </location>
</feature>
<reference evidence="10" key="1">
    <citation type="journal article" date="2012" name="PLoS ONE">
        <title>Gene sets for utilization of primary and secondary nutrition supplies in the distal gut of endangered iberian lynx.</title>
        <authorList>
            <person name="Alcaide M."/>
            <person name="Messina E."/>
            <person name="Richter M."/>
            <person name="Bargiela R."/>
            <person name="Peplies J."/>
            <person name="Huws S.A."/>
            <person name="Newbold C.J."/>
            <person name="Golyshin P.N."/>
            <person name="Simon M.A."/>
            <person name="Lopez G."/>
            <person name="Yakimov M.M."/>
            <person name="Ferrer M."/>
        </authorList>
    </citation>
    <scope>NUCLEOTIDE SEQUENCE</scope>
</reference>
<protein>
    <submittedName>
        <fullName evidence="10">Phage shock protein C, PspC</fullName>
    </submittedName>
</protein>
<gene>
    <name evidence="10" type="ORF">EVA_15661</name>
</gene>
<feature type="transmembrane region" description="Helical" evidence="7">
    <location>
        <begin position="333"/>
        <end position="354"/>
    </location>
</feature>
<evidence type="ECO:0000256" key="1">
    <source>
        <dbReference type="ARBA" id="ARBA00004162"/>
    </source>
</evidence>
<feature type="transmembrane region" description="Helical" evidence="7">
    <location>
        <begin position="299"/>
        <end position="321"/>
    </location>
</feature>
<keyword evidence="4 7" id="KW-1133">Transmembrane helix</keyword>
<evidence type="ECO:0000313" key="10">
    <source>
        <dbReference type="EMBL" id="EJW96235.1"/>
    </source>
</evidence>
<sequence length="367" mass="40760">MKKTLTINLGGFVYHIDEDAYRLLDNYLVNLRLHFRREAGADEIVCDMEQRIAELFSERLGESRQVVTLQDVEAVIAQMGQPEDLPGEGDASNRQEGFSGESPRTGTDYASQEIRLHKLYRDPDDKVLGGVASGLAAYMGWDVTWVRLFFLLMLLLFQSTVFIYVVGWIIIPLARTATEKLAMRGTPINVENIGKTVTDGFERVNQGFEKVNEYVRSDQPRSLLRRLLEGVVAVAGFLLKLLLVFLAICLSPVLFVLLIVFFALLMAGLGVIAALPAFFYQFFPMVDWAALGTTPGVLVSLALAGILVLGIPVVGLIHLLMRQFGGWQPMSGTVRVVFLLLWLAALSVAVFWVVTEPNIASMITFNL</sequence>
<name>J9C8L6_9ZZZZ</name>
<keyword evidence="5 7" id="KW-0472">Membrane</keyword>
<accession>J9C8L6</accession>
<keyword evidence="3 7" id="KW-0812">Transmembrane</keyword>
<dbReference type="Pfam" id="PF04024">
    <property type="entry name" value="PspC"/>
    <property type="match status" value="1"/>
</dbReference>
<comment type="subcellular location">
    <subcellularLocation>
        <location evidence="1">Cell membrane</location>
        <topology evidence="1">Single-pass membrane protein</topology>
    </subcellularLocation>
</comment>
<dbReference type="PANTHER" id="PTHR33885">
    <property type="entry name" value="PHAGE SHOCK PROTEIN C"/>
    <property type="match status" value="1"/>
</dbReference>
<dbReference type="InterPro" id="IPR007168">
    <property type="entry name" value="Phageshock_PspC_N"/>
</dbReference>
<feature type="transmembrane region" description="Helical" evidence="7">
    <location>
        <begin position="227"/>
        <end position="248"/>
    </location>
</feature>
<evidence type="ECO:0000256" key="6">
    <source>
        <dbReference type="SAM" id="MobiDB-lite"/>
    </source>
</evidence>
<evidence type="ECO:0000259" key="9">
    <source>
        <dbReference type="Pfam" id="PF22571"/>
    </source>
</evidence>
<dbReference type="AlphaFoldDB" id="J9C8L6"/>
<keyword evidence="2" id="KW-1003">Cell membrane</keyword>